<keyword evidence="11" id="KW-1185">Reference proteome</keyword>
<dbReference type="PANTHER" id="PTHR21137:SF35">
    <property type="entry name" value="ODORANT RECEPTOR 19A-RELATED"/>
    <property type="match status" value="1"/>
</dbReference>
<evidence type="ECO:0000256" key="6">
    <source>
        <dbReference type="ARBA" id="ARBA00022989"/>
    </source>
</evidence>
<dbReference type="PANTHER" id="PTHR21137">
    <property type="entry name" value="ODORANT RECEPTOR"/>
    <property type="match status" value="1"/>
</dbReference>
<dbReference type="Proteomes" id="UP000504618">
    <property type="component" value="Unplaced"/>
</dbReference>
<feature type="transmembrane region" description="Helical" evidence="10">
    <location>
        <begin position="61"/>
        <end position="80"/>
    </location>
</feature>
<evidence type="ECO:0000256" key="1">
    <source>
        <dbReference type="ARBA" id="ARBA00004651"/>
    </source>
</evidence>
<keyword evidence="5 10" id="KW-0552">Olfaction</keyword>
<evidence type="ECO:0000313" key="12">
    <source>
        <dbReference type="RefSeq" id="XP_024890166.1"/>
    </source>
</evidence>
<dbReference type="RefSeq" id="XP_024890166.1">
    <property type="nucleotide sequence ID" value="XM_025034398.1"/>
</dbReference>
<evidence type="ECO:0000256" key="9">
    <source>
        <dbReference type="ARBA" id="ARBA00023224"/>
    </source>
</evidence>
<proteinExistence type="inferred from homology"/>
<protein>
    <recommendedName>
        <fullName evidence="10">Odorant receptor</fullName>
    </recommendedName>
</protein>
<dbReference type="GO" id="GO:0005886">
    <property type="term" value="C:plasma membrane"/>
    <property type="evidence" value="ECO:0007669"/>
    <property type="project" value="UniProtKB-SubCell"/>
</dbReference>
<keyword evidence="3 10" id="KW-0716">Sensory transduction</keyword>
<evidence type="ECO:0000256" key="4">
    <source>
        <dbReference type="ARBA" id="ARBA00022692"/>
    </source>
</evidence>
<feature type="transmembrane region" description="Helical" evidence="10">
    <location>
        <begin position="304"/>
        <end position="325"/>
    </location>
</feature>
<dbReference type="Pfam" id="PF02949">
    <property type="entry name" value="7tm_6"/>
    <property type="match status" value="1"/>
</dbReference>
<feature type="transmembrane region" description="Helical" evidence="10">
    <location>
        <begin position="122"/>
        <end position="143"/>
    </location>
</feature>
<dbReference type="InterPro" id="IPR004117">
    <property type="entry name" value="7tm6_olfct_rcpt"/>
</dbReference>
<keyword evidence="4 10" id="KW-0812">Transmembrane</keyword>
<keyword evidence="2" id="KW-1003">Cell membrane</keyword>
<name>A0A6J1RB76_9HYME</name>
<feature type="transmembrane region" description="Helical" evidence="10">
    <location>
        <begin position="370"/>
        <end position="394"/>
    </location>
</feature>
<dbReference type="GO" id="GO:0004984">
    <property type="term" value="F:olfactory receptor activity"/>
    <property type="evidence" value="ECO:0007669"/>
    <property type="project" value="InterPro"/>
</dbReference>
<dbReference type="GeneID" id="112466340"/>
<dbReference type="OrthoDB" id="7548698at2759"/>
<gene>
    <name evidence="12" type="primary">LOC112466340</name>
</gene>
<feature type="transmembrane region" description="Helical" evidence="10">
    <location>
        <begin position="36"/>
        <end position="55"/>
    </location>
</feature>
<comment type="subcellular location">
    <subcellularLocation>
        <location evidence="1 10">Cell membrane</location>
        <topology evidence="1 10">Multi-pass membrane protein</topology>
    </subcellularLocation>
</comment>
<reference evidence="12" key="1">
    <citation type="submission" date="2025-08" db="UniProtKB">
        <authorList>
            <consortium name="RefSeq"/>
        </authorList>
    </citation>
    <scope>IDENTIFICATION</scope>
    <source>
        <tissue evidence="12">Whole body</tissue>
    </source>
</reference>
<evidence type="ECO:0000313" key="11">
    <source>
        <dbReference type="Proteomes" id="UP000504618"/>
    </source>
</evidence>
<evidence type="ECO:0000256" key="7">
    <source>
        <dbReference type="ARBA" id="ARBA00023136"/>
    </source>
</evidence>
<evidence type="ECO:0000256" key="5">
    <source>
        <dbReference type="ARBA" id="ARBA00022725"/>
    </source>
</evidence>
<accession>A0A6J1RB76</accession>
<feature type="transmembrane region" description="Helical" evidence="10">
    <location>
        <begin position="269"/>
        <end position="292"/>
    </location>
</feature>
<comment type="similarity">
    <text evidence="10">Belongs to the insect chemoreceptor superfamily. Heteromeric odorant receptor channel (TC 1.A.69) family.</text>
</comment>
<evidence type="ECO:0000256" key="2">
    <source>
        <dbReference type="ARBA" id="ARBA00022475"/>
    </source>
</evidence>
<evidence type="ECO:0000256" key="3">
    <source>
        <dbReference type="ARBA" id="ARBA00022606"/>
    </source>
</evidence>
<evidence type="ECO:0000256" key="8">
    <source>
        <dbReference type="ARBA" id="ARBA00023170"/>
    </source>
</evidence>
<evidence type="ECO:0000256" key="10">
    <source>
        <dbReference type="RuleBase" id="RU351113"/>
    </source>
</evidence>
<feature type="transmembrane region" description="Helical" evidence="10">
    <location>
        <begin position="175"/>
        <end position="204"/>
    </location>
</feature>
<sequence>MICIDTLHVGLNRFLLLVVGLWPYQQSKLIRFQVTLFFGILASFILSQFAAFLTLKCTPDLLVNVLSSALFHTMFAIKYISFSINTKIVKYLLEQLQHMHNELTDKNEINIIEKYGNYAKSYTIAFLLLVVTMVLSLTLYLFWPHIFNILFFTNETRSRLSLPYMTEYFVDQEKYLYLILFHANAAFAIGAVAMLATGTMLVFYQQHACGMFRIARRITYSYRIERAMTFRTLQKNSLENENLVYKGLICAVDMHRRAMKFSNLTLSRFKVMFSLLIIVGVISASLNFFRIFQVISFGYNAMELSLPVIILISQLVYMMITNYLAQEIMDHNNDIYITVYKVQWYMAPLQTQKLILFLLQRSTKAFTMNIAGLFVGSLEGAATLLSTALSYFTVLHSAQH</sequence>
<keyword evidence="7 10" id="KW-0472">Membrane</keyword>
<keyword evidence="8 10" id="KW-0675">Receptor</keyword>
<dbReference type="GO" id="GO:0007165">
    <property type="term" value="P:signal transduction"/>
    <property type="evidence" value="ECO:0007669"/>
    <property type="project" value="UniProtKB-KW"/>
</dbReference>
<keyword evidence="9 10" id="KW-0807">Transducer</keyword>
<dbReference type="AlphaFoldDB" id="A0A6J1RB76"/>
<keyword evidence="6 10" id="KW-1133">Transmembrane helix</keyword>
<dbReference type="GO" id="GO:0005549">
    <property type="term" value="F:odorant binding"/>
    <property type="evidence" value="ECO:0007669"/>
    <property type="project" value="InterPro"/>
</dbReference>
<organism evidence="11 12">
    <name type="scientific">Temnothorax curvispinosus</name>
    <dbReference type="NCBI Taxonomy" id="300111"/>
    <lineage>
        <taxon>Eukaryota</taxon>
        <taxon>Metazoa</taxon>
        <taxon>Ecdysozoa</taxon>
        <taxon>Arthropoda</taxon>
        <taxon>Hexapoda</taxon>
        <taxon>Insecta</taxon>
        <taxon>Pterygota</taxon>
        <taxon>Neoptera</taxon>
        <taxon>Endopterygota</taxon>
        <taxon>Hymenoptera</taxon>
        <taxon>Apocrita</taxon>
        <taxon>Aculeata</taxon>
        <taxon>Formicoidea</taxon>
        <taxon>Formicidae</taxon>
        <taxon>Myrmicinae</taxon>
        <taxon>Temnothorax</taxon>
    </lineage>
</organism>